<dbReference type="AlphaFoldDB" id="L0HDG4"/>
<protein>
    <recommendedName>
        <fullName evidence="3">DZANK-type domain-containing protein</fullName>
    </recommendedName>
</protein>
<dbReference type="OrthoDB" id="117298at2157"/>
<feature type="transmembrane region" description="Helical" evidence="2">
    <location>
        <begin position="162"/>
        <end position="184"/>
    </location>
</feature>
<dbReference type="HOGENOM" id="CLU_835778_0_0_2"/>
<dbReference type="KEGG" id="mfo:Metfor_1725"/>
<evidence type="ECO:0000256" key="1">
    <source>
        <dbReference type="SAM" id="MobiDB-lite"/>
    </source>
</evidence>
<accession>L0HDG4</accession>
<sequence length="332" mass="35411">MKLPWSRKKDEPGNLISCPRCNAPAPSDKPFCEACGARIAPPPSCSLCGTLLEPGSRFCPSCGAMIGSTKDKPDAGSPKKTPAKKSRVPVSEESPAPHEPENAKHPDSPKNVPDDKGPAHEPPEEKPEPRPAKKTPVPPAKTTIPPGRSHGLAARLGQGTMMIAVILVLILAGAVLIFSGFLSLPVVSSQPVVPPGVVPETTPSPVPVAATTAMPAVSVAPTRNISLVPGPTQTLPAHLDIVLQTERDPRTRMISVEYMGGKGQYGVREIFVRLTRSDGEVLTGSFKPIQIGSRIELQGTEQADRLEVVTRHYSGEEYTVIDRVFEYKVRTA</sequence>
<gene>
    <name evidence="4" type="ordered locus">Metfor_1725</name>
</gene>
<dbReference type="Pfam" id="PF12773">
    <property type="entry name" value="DZR"/>
    <property type="match status" value="1"/>
</dbReference>
<feature type="region of interest" description="Disordered" evidence="1">
    <location>
        <begin position="1"/>
        <end position="20"/>
    </location>
</feature>
<name>L0HDG4_METFS</name>
<feature type="domain" description="DZANK-type" evidence="3">
    <location>
        <begin position="18"/>
        <end position="63"/>
    </location>
</feature>
<feature type="region of interest" description="Disordered" evidence="1">
    <location>
        <begin position="67"/>
        <end position="151"/>
    </location>
</feature>
<feature type="compositionally biased region" description="Basic and acidic residues" evidence="1">
    <location>
        <begin position="95"/>
        <end position="131"/>
    </location>
</feature>
<dbReference type="RefSeq" id="WP_015285715.1">
    <property type="nucleotide sequence ID" value="NC_019943.1"/>
</dbReference>
<dbReference type="EMBL" id="CP003167">
    <property type="protein sequence ID" value="AGB02752.1"/>
    <property type="molecule type" value="Genomic_DNA"/>
</dbReference>
<dbReference type="GeneID" id="25397811"/>
<keyword evidence="2" id="KW-0812">Transmembrane</keyword>
<evidence type="ECO:0000313" key="5">
    <source>
        <dbReference type="Proteomes" id="UP000010824"/>
    </source>
</evidence>
<proteinExistence type="predicted"/>
<evidence type="ECO:0000259" key="3">
    <source>
        <dbReference type="Pfam" id="PF12773"/>
    </source>
</evidence>
<dbReference type="eggNOG" id="arCOG01917">
    <property type="taxonomic scope" value="Archaea"/>
</dbReference>
<keyword evidence="2" id="KW-0472">Membrane</keyword>
<keyword evidence="2" id="KW-1133">Transmembrane helix</keyword>
<organism evidence="4 5">
    <name type="scientific">Methanoregula formicica (strain DSM 22288 / NBRC 105244 / SMSP)</name>
    <dbReference type="NCBI Taxonomy" id="593750"/>
    <lineage>
        <taxon>Archaea</taxon>
        <taxon>Methanobacteriati</taxon>
        <taxon>Methanobacteriota</taxon>
        <taxon>Stenosarchaea group</taxon>
        <taxon>Methanomicrobia</taxon>
        <taxon>Methanomicrobiales</taxon>
        <taxon>Methanoregulaceae</taxon>
        <taxon>Methanoregula</taxon>
    </lineage>
</organism>
<dbReference type="Proteomes" id="UP000010824">
    <property type="component" value="Chromosome"/>
</dbReference>
<dbReference type="eggNOG" id="arCOG07676">
    <property type="taxonomic scope" value="Archaea"/>
</dbReference>
<reference evidence="4 5" key="2">
    <citation type="journal article" date="2014" name="Genome Announc.">
        <title>Complete Genome Sequence of Methanoregula formicica SMSPT, a Mesophilic Hydrogenotrophic Methanogen Isolated from a Methanogenic Upflow Anaerobic Sludge Blanket Reactor.</title>
        <authorList>
            <person name="Yamamoto K."/>
            <person name="Tamaki H."/>
            <person name="Cadillo-Quiroz H."/>
            <person name="Imachi H."/>
            <person name="Kyrpides N."/>
            <person name="Woyke T."/>
            <person name="Goodwin L."/>
            <person name="Zinder S.H."/>
            <person name="Kamagata Y."/>
            <person name="Liu W.T."/>
        </authorList>
    </citation>
    <scope>NUCLEOTIDE SEQUENCE [LARGE SCALE GENOMIC DNA]</scope>
    <source>
        <strain evidence="5">DSM 22288 / NBRC 105244 / SMSP</strain>
    </source>
</reference>
<evidence type="ECO:0000313" key="4">
    <source>
        <dbReference type="EMBL" id="AGB02752.1"/>
    </source>
</evidence>
<dbReference type="InParanoid" id="L0HDG4"/>
<dbReference type="STRING" id="593750.Metfor_1725"/>
<evidence type="ECO:0000256" key="2">
    <source>
        <dbReference type="SAM" id="Phobius"/>
    </source>
</evidence>
<dbReference type="InterPro" id="IPR025874">
    <property type="entry name" value="DZR"/>
</dbReference>
<keyword evidence="5" id="KW-1185">Reference proteome</keyword>
<reference evidence="5" key="1">
    <citation type="submission" date="2011-12" db="EMBL/GenBank/DDBJ databases">
        <title>Complete sequence of Methanoregula formicicum SMSP.</title>
        <authorList>
            <person name="Lucas S."/>
            <person name="Han J."/>
            <person name="Lapidus A."/>
            <person name="Cheng J.-F."/>
            <person name="Goodwin L."/>
            <person name="Pitluck S."/>
            <person name="Peters L."/>
            <person name="Ovchinnikova G."/>
            <person name="Teshima H."/>
            <person name="Detter J.C."/>
            <person name="Han C."/>
            <person name="Tapia R."/>
            <person name="Land M."/>
            <person name="Hauser L."/>
            <person name="Kyrpides N."/>
            <person name="Ivanova N."/>
            <person name="Pagani I."/>
            <person name="Imachi H."/>
            <person name="Tamaki H."/>
            <person name="Sekiguchi Y."/>
            <person name="Kamagata Y."/>
            <person name="Cadillo-Quiroz H."/>
            <person name="Zinder S."/>
            <person name="Liu W.-T."/>
            <person name="Woyke T."/>
        </authorList>
    </citation>
    <scope>NUCLEOTIDE SEQUENCE [LARGE SCALE GENOMIC DNA]</scope>
    <source>
        <strain evidence="5">DSM 22288 / NBRC 105244 / SMSP</strain>
    </source>
</reference>